<evidence type="ECO:0000313" key="3">
    <source>
        <dbReference type="WBParaSite" id="TTAC_0000209701-mRNA-1"/>
    </source>
</evidence>
<dbReference type="GO" id="GO:0004713">
    <property type="term" value="F:protein tyrosine kinase activity"/>
    <property type="evidence" value="ECO:0007669"/>
    <property type="project" value="InterPro"/>
</dbReference>
<dbReference type="SMART" id="SM00219">
    <property type="entry name" value="TyrKc"/>
    <property type="match status" value="1"/>
</dbReference>
<evidence type="ECO:0000259" key="2">
    <source>
        <dbReference type="PROSITE" id="PS50011"/>
    </source>
</evidence>
<dbReference type="PROSITE" id="PS00108">
    <property type="entry name" value="PROTEIN_KINASE_ST"/>
    <property type="match status" value="1"/>
</dbReference>
<name>A0A0R3WMV9_HYDTA</name>
<dbReference type="InterPro" id="IPR020635">
    <property type="entry name" value="Tyr_kinase_cat_dom"/>
</dbReference>
<dbReference type="WBParaSite" id="TTAC_0000209701-mRNA-1">
    <property type="protein sequence ID" value="TTAC_0000209701-mRNA-1"/>
    <property type="gene ID" value="TTAC_0000209701"/>
</dbReference>
<dbReference type="GO" id="GO:0005524">
    <property type="term" value="F:ATP binding"/>
    <property type="evidence" value="ECO:0007669"/>
    <property type="project" value="InterPro"/>
</dbReference>
<evidence type="ECO:0000256" key="1">
    <source>
        <dbReference type="SAM" id="MobiDB-lite"/>
    </source>
</evidence>
<protein>
    <submittedName>
        <fullName evidence="3">Protein kinase domain-containing protein</fullName>
    </submittedName>
</protein>
<sequence>LRFTSVDDLLGFVKWFQYSSPLKRRYKELELLLKLQNHPNVVKLLAAGPDYQNVIHRRRSIEYNLANALSWMSQLSEALAFLHERSSIPIIHRDVKPANCLIFNEGARLKLCDFGSAESSQLPEPMSPTRRGTAGFMAPELFAVDSTTQINYSVKSDVFSVAMTFWEILSRQHVCPPDEPFFVTLAQLVHKHRRPHPLRGCPFFVVRLLERLYISLPVFLFSLINAHTSLTVLQVLVRRSGKASKNERDYIRTQIVDPGMISKPLVIPPLPPDFSLSPTAGHTSDEQWEEEEDITDSAPQSTWMEDCPAQELELLSPSPVLLKPLELSIVCDDSDIEKSVYSPLRSYDRLRRDYVKRFRFERIEPEKFLSHGSSGAVWAAKYPAHEKDGKKEVAAKVFYNYYEDDSDDLYLLHKQRDREVNLRPPGLHPNIVPILADFFDRTPPVRTVGEGGSEARFEASLEDFLEAKWEPTTDFSSTVSSPYETPTGSPSDNPTTSQRSNVELSPFLIPIEEAVGMTVQMVEAVVRLQRYRIAHRDIRPSNFLVKSRRLPKGVCFLNRQMVEAINTRVQVALTDFGCAIRTVDHAAGRDCANISHSGNTALWAPEVAVHFSRSQNSDLQCTHPSLYYCADLWAIATIVYQLFNLPNPFLSGELLSENYVESALPELPSAAPGVLTWMLRSCLRRSPSARPPACLVADVLHTWCILSNLKRLLCPSQFERVVPKIPIPVEVPENSNSEEIWLIVESAEVWFSHLLKELSETLRQKLRQLIQLAWAVDWLLGAAKFMGLRQLFYERFKIEQFAFCVAFVQFVDKI</sequence>
<dbReference type="Pfam" id="PF07714">
    <property type="entry name" value="PK_Tyr_Ser-Thr"/>
    <property type="match status" value="1"/>
</dbReference>
<dbReference type="GO" id="GO:0004674">
    <property type="term" value="F:protein serine/threonine kinase activity"/>
    <property type="evidence" value="ECO:0007669"/>
    <property type="project" value="TreeGrafter"/>
</dbReference>
<dbReference type="SUPFAM" id="SSF56112">
    <property type="entry name" value="Protein kinase-like (PK-like)"/>
    <property type="match status" value="2"/>
</dbReference>
<dbReference type="AlphaFoldDB" id="A0A0R3WMV9"/>
<feature type="region of interest" description="Disordered" evidence="1">
    <location>
        <begin position="473"/>
        <end position="500"/>
    </location>
</feature>
<dbReference type="Gene3D" id="1.10.510.10">
    <property type="entry name" value="Transferase(Phosphotransferase) domain 1"/>
    <property type="match status" value="2"/>
</dbReference>
<dbReference type="InterPro" id="IPR000719">
    <property type="entry name" value="Prot_kinase_dom"/>
</dbReference>
<reference evidence="3" key="1">
    <citation type="submission" date="2017-02" db="UniProtKB">
        <authorList>
            <consortium name="WormBaseParasite"/>
        </authorList>
    </citation>
    <scope>IDENTIFICATION</scope>
</reference>
<dbReference type="Pfam" id="PF00069">
    <property type="entry name" value="Pkinase"/>
    <property type="match status" value="1"/>
</dbReference>
<dbReference type="PANTHER" id="PTHR44329:SF260">
    <property type="entry name" value="PROTEIN KINASE DOMAIN-CONTAINING PROTEIN"/>
    <property type="match status" value="1"/>
</dbReference>
<dbReference type="PANTHER" id="PTHR44329">
    <property type="entry name" value="SERINE/THREONINE-PROTEIN KINASE TNNI3K-RELATED"/>
    <property type="match status" value="1"/>
</dbReference>
<dbReference type="InterPro" id="IPR011009">
    <property type="entry name" value="Kinase-like_dom_sf"/>
</dbReference>
<dbReference type="InterPro" id="IPR008271">
    <property type="entry name" value="Ser/Thr_kinase_AS"/>
</dbReference>
<dbReference type="InterPro" id="IPR001245">
    <property type="entry name" value="Ser-Thr/Tyr_kinase_cat_dom"/>
</dbReference>
<proteinExistence type="predicted"/>
<dbReference type="InterPro" id="IPR051681">
    <property type="entry name" value="Ser/Thr_Kinases-Pseudokinases"/>
</dbReference>
<accession>A0A0R3WMV9</accession>
<feature type="domain" description="Protein kinase" evidence="2">
    <location>
        <begin position="363"/>
        <end position="704"/>
    </location>
</feature>
<dbReference type="STRING" id="6205.A0A0R3WMV9"/>
<dbReference type="SMART" id="SM00220">
    <property type="entry name" value="S_TKc"/>
    <property type="match status" value="1"/>
</dbReference>
<dbReference type="PROSITE" id="PS50011">
    <property type="entry name" value="PROTEIN_KINASE_DOM"/>
    <property type="match status" value="2"/>
</dbReference>
<organism evidence="3">
    <name type="scientific">Hydatigena taeniaeformis</name>
    <name type="common">Feline tapeworm</name>
    <name type="synonym">Taenia taeniaeformis</name>
    <dbReference type="NCBI Taxonomy" id="6205"/>
    <lineage>
        <taxon>Eukaryota</taxon>
        <taxon>Metazoa</taxon>
        <taxon>Spiralia</taxon>
        <taxon>Lophotrochozoa</taxon>
        <taxon>Platyhelminthes</taxon>
        <taxon>Cestoda</taxon>
        <taxon>Eucestoda</taxon>
        <taxon>Cyclophyllidea</taxon>
        <taxon>Taeniidae</taxon>
        <taxon>Hydatigera</taxon>
    </lineage>
</organism>
<feature type="domain" description="Protein kinase" evidence="2">
    <location>
        <begin position="1"/>
        <end position="260"/>
    </location>
</feature>